<evidence type="ECO:0000256" key="8">
    <source>
        <dbReference type="SAM" id="Phobius"/>
    </source>
</evidence>
<keyword evidence="1" id="KW-0813">Transport</keyword>
<dbReference type="Gene3D" id="1.10.760.10">
    <property type="entry name" value="Cytochrome c-like domain"/>
    <property type="match status" value="1"/>
</dbReference>
<evidence type="ECO:0000256" key="1">
    <source>
        <dbReference type="ARBA" id="ARBA00022448"/>
    </source>
</evidence>
<dbReference type="PANTHER" id="PTHR40942">
    <property type="match status" value="1"/>
</dbReference>
<evidence type="ECO:0000256" key="6">
    <source>
        <dbReference type="PROSITE-ProRule" id="PRU00433"/>
    </source>
</evidence>
<dbReference type="InterPro" id="IPR036909">
    <property type="entry name" value="Cyt_c-like_dom_sf"/>
</dbReference>
<organism evidence="10 11">
    <name type="scientific">Formosimonas limnophila</name>
    <dbReference type="NCBI Taxonomy" id="1384487"/>
    <lineage>
        <taxon>Bacteria</taxon>
        <taxon>Pseudomonadati</taxon>
        <taxon>Pseudomonadota</taxon>
        <taxon>Betaproteobacteria</taxon>
        <taxon>Burkholderiales</taxon>
        <taxon>Burkholderiaceae</taxon>
        <taxon>Formosimonas</taxon>
    </lineage>
</organism>
<keyword evidence="3 6" id="KW-0479">Metal-binding</keyword>
<evidence type="ECO:0000313" key="11">
    <source>
        <dbReference type="Proteomes" id="UP000614287"/>
    </source>
</evidence>
<dbReference type="GO" id="GO:0009055">
    <property type="term" value="F:electron transfer activity"/>
    <property type="evidence" value="ECO:0007669"/>
    <property type="project" value="InterPro"/>
</dbReference>
<keyword evidence="8" id="KW-0812">Transmembrane</keyword>
<dbReference type="GO" id="GO:0020037">
    <property type="term" value="F:heme binding"/>
    <property type="evidence" value="ECO:0007669"/>
    <property type="project" value="InterPro"/>
</dbReference>
<reference evidence="10" key="1">
    <citation type="journal article" date="2014" name="Int. J. Syst. Evol. Microbiol.">
        <title>Complete genome sequence of Corynebacterium casei LMG S-19264T (=DSM 44701T), isolated from a smear-ripened cheese.</title>
        <authorList>
            <consortium name="US DOE Joint Genome Institute (JGI-PGF)"/>
            <person name="Walter F."/>
            <person name="Albersmeier A."/>
            <person name="Kalinowski J."/>
            <person name="Ruckert C."/>
        </authorList>
    </citation>
    <scope>NUCLEOTIDE SEQUENCE</scope>
    <source>
        <strain evidence="10">KCTC 32501</strain>
    </source>
</reference>
<dbReference type="PANTHER" id="PTHR40942:SF4">
    <property type="entry name" value="CYTOCHROME C5"/>
    <property type="match status" value="1"/>
</dbReference>
<accession>A0A8J3G0K3</accession>
<evidence type="ECO:0000313" key="10">
    <source>
        <dbReference type="EMBL" id="GHA71482.1"/>
    </source>
</evidence>
<evidence type="ECO:0000259" key="9">
    <source>
        <dbReference type="PROSITE" id="PS51007"/>
    </source>
</evidence>
<keyword evidence="11" id="KW-1185">Reference proteome</keyword>
<evidence type="ECO:0000256" key="5">
    <source>
        <dbReference type="ARBA" id="ARBA00023004"/>
    </source>
</evidence>
<keyword evidence="8" id="KW-0472">Membrane</keyword>
<reference evidence="10" key="2">
    <citation type="submission" date="2020-09" db="EMBL/GenBank/DDBJ databases">
        <authorList>
            <person name="Sun Q."/>
            <person name="Kim S."/>
        </authorList>
    </citation>
    <scope>NUCLEOTIDE SEQUENCE</scope>
    <source>
        <strain evidence="10">KCTC 32501</strain>
    </source>
</reference>
<sequence>MTDTNTTPINDETEQLTQKSALTMLGVALGLAAGPLILLILLAKSMADSNPGPDDPMNPENIAQRLQAVGGFVLVPKPKGPQTGQQVYESLCTSCHATGTSGAPKVGSADWAPRIGKGFDTLFKHATEGFNQMPARGGNPNLSDLEIKRAIVYMANKSGGSFEEPKDETATDSTSAAQ</sequence>
<name>A0A8J3G0K3_9BURK</name>
<keyword evidence="4" id="KW-0249">Electron transport</keyword>
<comment type="caution">
    <text evidence="10">The sequence shown here is derived from an EMBL/GenBank/DDBJ whole genome shotgun (WGS) entry which is preliminary data.</text>
</comment>
<dbReference type="InterPro" id="IPR002323">
    <property type="entry name" value="Cyt_CIE"/>
</dbReference>
<dbReference type="Proteomes" id="UP000614287">
    <property type="component" value="Unassembled WGS sequence"/>
</dbReference>
<gene>
    <name evidence="10" type="ORF">GCM10009007_10380</name>
</gene>
<proteinExistence type="predicted"/>
<feature type="region of interest" description="Disordered" evidence="7">
    <location>
        <begin position="157"/>
        <end position="178"/>
    </location>
</feature>
<dbReference type="GO" id="GO:0005506">
    <property type="term" value="F:iron ion binding"/>
    <property type="evidence" value="ECO:0007669"/>
    <property type="project" value="InterPro"/>
</dbReference>
<dbReference type="RefSeq" id="WP_189492659.1">
    <property type="nucleotide sequence ID" value="NZ_BMZG01000005.1"/>
</dbReference>
<evidence type="ECO:0000256" key="4">
    <source>
        <dbReference type="ARBA" id="ARBA00022982"/>
    </source>
</evidence>
<dbReference type="EMBL" id="BMZG01000005">
    <property type="protein sequence ID" value="GHA71482.1"/>
    <property type="molecule type" value="Genomic_DNA"/>
</dbReference>
<evidence type="ECO:0000256" key="2">
    <source>
        <dbReference type="ARBA" id="ARBA00022617"/>
    </source>
</evidence>
<keyword evidence="8" id="KW-1133">Transmembrane helix</keyword>
<dbReference type="PROSITE" id="PS51007">
    <property type="entry name" value="CYTC"/>
    <property type="match status" value="1"/>
</dbReference>
<evidence type="ECO:0000256" key="7">
    <source>
        <dbReference type="SAM" id="MobiDB-lite"/>
    </source>
</evidence>
<keyword evidence="2 6" id="KW-0349">Heme</keyword>
<dbReference type="SUPFAM" id="SSF46626">
    <property type="entry name" value="Cytochrome c"/>
    <property type="match status" value="1"/>
</dbReference>
<protein>
    <recommendedName>
        <fullName evidence="9">Cytochrome c domain-containing protein</fullName>
    </recommendedName>
</protein>
<dbReference type="InterPro" id="IPR009056">
    <property type="entry name" value="Cyt_c-like_dom"/>
</dbReference>
<feature type="transmembrane region" description="Helical" evidence="8">
    <location>
        <begin position="20"/>
        <end position="43"/>
    </location>
</feature>
<evidence type="ECO:0000256" key="3">
    <source>
        <dbReference type="ARBA" id="ARBA00022723"/>
    </source>
</evidence>
<dbReference type="AlphaFoldDB" id="A0A8J3G0K3"/>
<keyword evidence="5 6" id="KW-0408">Iron</keyword>
<dbReference type="Pfam" id="PF13442">
    <property type="entry name" value="Cytochrome_CBB3"/>
    <property type="match status" value="1"/>
</dbReference>
<feature type="domain" description="Cytochrome c" evidence="9">
    <location>
        <begin position="79"/>
        <end position="158"/>
    </location>
</feature>
<dbReference type="PRINTS" id="PR00607">
    <property type="entry name" value="CYTCHROMECIE"/>
</dbReference>